<proteinExistence type="predicted"/>
<dbReference type="Proteomes" id="UP001241472">
    <property type="component" value="Unassembled WGS sequence"/>
</dbReference>
<evidence type="ECO:0000256" key="2">
    <source>
        <dbReference type="ARBA" id="ARBA00023015"/>
    </source>
</evidence>
<dbReference type="SUPFAM" id="SSF53822">
    <property type="entry name" value="Periplasmic binding protein-like I"/>
    <property type="match status" value="1"/>
</dbReference>
<keyword evidence="1" id="KW-0678">Repressor</keyword>
<dbReference type="GO" id="GO:0003677">
    <property type="term" value="F:DNA binding"/>
    <property type="evidence" value="ECO:0007669"/>
    <property type="project" value="UniProtKB-KW"/>
</dbReference>
<dbReference type="InterPro" id="IPR010982">
    <property type="entry name" value="Lambda_DNA-bd_dom_sf"/>
</dbReference>
<evidence type="ECO:0000313" key="6">
    <source>
        <dbReference type="EMBL" id="MDP9836505.1"/>
    </source>
</evidence>
<dbReference type="PANTHER" id="PTHR30146:SF95">
    <property type="entry name" value="RIBOSE OPERON REPRESSOR"/>
    <property type="match status" value="1"/>
</dbReference>
<gene>
    <name evidence="6" type="ORF">J2T09_001249</name>
</gene>
<evidence type="ECO:0000313" key="7">
    <source>
        <dbReference type="Proteomes" id="UP001241472"/>
    </source>
</evidence>
<dbReference type="Pfam" id="PF00356">
    <property type="entry name" value="LacI"/>
    <property type="match status" value="1"/>
</dbReference>
<evidence type="ECO:0000256" key="1">
    <source>
        <dbReference type="ARBA" id="ARBA00022491"/>
    </source>
</evidence>
<dbReference type="InterPro" id="IPR000843">
    <property type="entry name" value="HTH_LacI"/>
</dbReference>
<dbReference type="RefSeq" id="WP_306832260.1">
    <property type="nucleotide sequence ID" value="NZ_JAUSRF010000003.1"/>
</dbReference>
<dbReference type="Gene3D" id="1.10.260.40">
    <property type="entry name" value="lambda repressor-like DNA-binding domains"/>
    <property type="match status" value="1"/>
</dbReference>
<dbReference type="InterPro" id="IPR028082">
    <property type="entry name" value="Peripla_BP_I"/>
</dbReference>
<dbReference type="SUPFAM" id="SSF47413">
    <property type="entry name" value="lambda repressor-like DNA-binding domains"/>
    <property type="match status" value="1"/>
</dbReference>
<protein>
    <submittedName>
        <fullName evidence="6">DNA-binding LacI/PurR family transcriptional regulator</fullName>
    </submittedName>
</protein>
<keyword evidence="2" id="KW-0805">Transcription regulation</keyword>
<dbReference type="CDD" id="cd01392">
    <property type="entry name" value="HTH_LacI"/>
    <property type="match status" value="1"/>
</dbReference>
<organism evidence="6 7">
    <name type="scientific">Neorhizobium huautlense</name>
    <dbReference type="NCBI Taxonomy" id="67774"/>
    <lineage>
        <taxon>Bacteria</taxon>
        <taxon>Pseudomonadati</taxon>
        <taxon>Pseudomonadota</taxon>
        <taxon>Alphaproteobacteria</taxon>
        <taxon>Hyphomicrobiales</taxon>
        <taxon>Rhizobiaceae</taxon>
        <taxon>Rhizobium/Agrobacterium group</taxon>
        <taxon>Neorhizobium</taxon>
    </lineage>
</organism>
<feature type="domain" description="HTH lacI-type" evidence="5">
    <location>
        <begin position="10"/>
        <end position="64"/>
    </location>
</feature>
<dbReference type="PANTHER" id="PTHR30146">
    <property type="entry name" value="LACI-RELATED TRANSCRIPTIONAL REPRESSOR"/>
    <property type="match status" value="1"/>
</dbReference>
<keyword evidence="4" id="KW-0804">Transcription</keyword>
<evidence type="ECO:0000256" key="3">
    <source>
        <dbReference type="ARBA" id="ARBA00023125"/>
    </source>
</evidence>
<dbReference type="InterPro" id="IPR046335">
    <property type="entry name" value="LacI/GalR-like_sensor"/>
</dbReference>
<dbReference type="EMBL" id="JAUSRF010000003">
    <property type="protein sequence ID" value="MDP9836505.1"/>
    <property type="molecule type" value="Genomic_DNA"/>
</dbReference>
<dbReference type="SMART" id="SM00354">
    <property type="entry name" value="HTH_LACI"/>
    <property type="match status" value="1"/>
</dbReference>
<accession>A0ABT9PPV7</accession>
<keyword evidence="3 6" id="KW-0238">DNA-binding</keyword>
<comment type="caution">
    <text evidence="6">The sequence shown here is derived from an EMBL/GenBank/DDBJ whole genome shotgun (WGS) entry which is preliminary data.</text>
</comment>
<reference evidence="6 7" key="1">
    <citation type="submission" date="2023-07" db="EMBL/GenBank/DDBJ databases">
        <title>Sorghum-associated microbial communities from plants grown in Nebraska, USA.</title>
        <authorList>
            <person name="Schachtman D."/>
        </authorList>
    </citation>
    <scope>NUCLEOTIDE SEQUENCE [LARGE SCALE GENOMIC DNA]</scope>
    <source>
        <strain evidence="6 7">DS1307</strain>
    </source>
</reference>
<dbReference type="Pfam" id="PF13377">
    <property type="entry name" value="Peripla_BP_3"/>
    <property type="match status" value="1"/>
</dbReference>
<name>A0ABT9PPV7_9HYPH</name>
<dbReference type="Gene3D" id="3.40.50.2300">
    <property type="match status" value="2"/>
</dbReference>
<dbReference type="CDD" id="cd06278">
    <property type="entry name" value="PBP1_LacI-like"/>
    <property type="match status" value="1"/>
</dbReference>
<keyword evidence="7" id="KW-1185">Reference proteome</keyword>
<evidence type="ECO:0000256" key="4">
    <source>
        <dbReference type="ARBA" id="ARBA00023163"/>
    </source>
</evidence>
<sequence>MTNRPPQNFASASEVARRAGVSRSAVSRTFTAGASVSDETRAKVLAAAEELNYHVNHLARGLSQEKSRPICILGGDLNAPYQSALLEALTRRIQAAGRAVMVINTSGNEADSRAALHQTLNYRASATIVLSGAPPVSLVRTCIESGQHVILVNRQGQIEEADHINLDHESAMNDAWHMLARAGCRSFAIVSSTNNSPSLLARERLFSAAAVKAGFEPPPVIKTGATSYRSGAEAARLLLPGAARPDAVFCVTDLLACGFMDIARQDFGMSIPQDICVLGFDDIEQAGWDGYALTTFRQPIEEIAEMIALRVTEGRDFPEAGAVTTLKALPVWRKTVRSGPQG</sequence>
<dbReference type="PROSITE" id="PS50932">
    <property type="entry name" value="HTH_LACI_2"/>
    <property type="match status" value="1"/>
</dbReference>
<evidence type="ECO:0000259" key="5">
    <source>
        <dbReference type="PROSITE" id="PS50932"/>
    </source>
</evidence>